<evidence type="ECO:0000256" key="2">
    <source>
        <dbReference type="ARBA" id="ARBA00023002"/>
    </source>
</evidence>
<sequence>MKKITIVITGGTAGIGLATARYFSDRGHRVFISGRDKRRLDSALATLSDTCGGAVGDVNDTESLQRLYEMAGPIDVLFANAGVSYAAKPLHELSIEEIERIVNTNFMGVIRTIHTAIPSMNNASSLIINSSTIGKYSFSGQSVYGATKAGVEGLTRGLAGELAPLGIRVNAIRTGFIDTEIIENSGVPTAEANAIRAGAVSAIPRREIGKPDEIAEIVEFLGLGACFVNGEVITADGGQTACFVPPPYDA</sequence>
<dbReference type="PROSITE" id="PS00061">
    <property type="entry name" value="ADH_SHORT"/>
    <property type="match status" value="1"/>
</dbReference>
<dbReference type="PANTHER" id="PTHR43477">
    <property type="entry name" value="DIHYDROANTICAPSIN 7-DEHYDROGENASE"/>
    <property type="match status" value="1"/>
</dbReference>
<dbReference type="InterPro" id="IPR036291">
    <property type="entry name" value="NAD(P)-bd_dom_sf"/>
</dbReference>
<comment type="similarity">
    <text evidence="1">Belongs to the short-chain dehydrogenases/reductases (SDR) family.</text>
</comment>
<dbReference type="InterPro" id="IPR002347">
    <property type="entry name" value="SDR_fam"/>
</dbReference>
<dbReference type="Proteomes" id="UP000321039">
    <property type="component" value="Unassembled WGS sequence"/>
</dbReference>
<dbReference type="PRINTS" id="PR00080">
    <property type="entry name" value="SDRFAMILY"/>
</dbReference>
<dbReference type="Pfam" id="PF13561">
    <property type="entry name" value="adh_short_C2"/>
    <property type="match status" value="1"/>
</dbReference>
<dbReference type="SUPFAM" id="SSF51735">
    <property type="entry name" value="NAD(P)-binding Rossmann-fold domains"/>
    <property type="match status" value="1"/>
</dbReference>
<reference evidence="3 4" key="1">
    <citation type="submission" date="2019-08" db="EMBL/GenBank/DDBJ databases">
        <title>Parahaliea maris sp. nov., isolated from the surface seawater.</title>
        <authorList>
            <person name="Liu Y."/>
        </authorList>
    </citation>
    <scope>NUCLEOTIDE SEQUENCE [LARGE SCALE GENOMIC DNA]</scope>
    <source>
        <strain evidence="3 4">HSLHS9</strain>
    </source>
</reference>
<organism evidence="3 4">
    <name type="scientific">Parahaliea maris</name>
    <dbReference type="NCBI Taxonomy" id="2716870"/>
    <lineage>
        <taxon>Bacteria</taxon>
        <taxon>Pseudomonadati</taxon>
        <taxon>Pseudomonadota</taxon>
        <taxon>Gammaproteobacteria</taxon>
        <taxon>Cellvibrionales</taxon>
        <taxon>Halieaceae</taxon>
        <taxon>Parahaliea</taxon>
    </lineage>
</organism>
<dbReference type="CDD" id="cd05233">
    <property type="entry name" value="SDR_c"/>
    <property type="match status" value="1"/>
</dbReference>
<name>A0A5C9A3Z8_9GAMM</name>
<evidence type="ECO:0000313" key="4">
    <source>
        <dbReference type="Proteomes" id="UP000321039"/>
    </source>
</evidence>
<proteinExistence type="inferred from homology"/>
<dbReference type="GO" id="GO:0016491">
    <property type="term" value="F:oxidoreductase activity"/>
    <property type="evidence" value="ECO:0007669"/>
    <property type="project" value="UniProtKB-KW"/>
</dbReference>
<accession>A0A5C9A3Z8</accession>
<dbReference type="PANTHER" id="PTHR43477:SF1">
    <property type="entry name" value="DIHYDROANTICAPSIN 7-DEHYDROGENASE"/>
    <property type="match status" value="1"/>
</dbReference>
<gene>
    <name evidence="3" type="ORF">FV139_06045</name>
</gene>
<protein>
    <submittedName>
        <fullName evidence="3">SDR family oxidoreductase</fullName>
    </submittedName>
</protein>
<evidence type="ECO:0000313" key="3">
    <source>
        <dbReference type="EMBL" id="TXS95446.1"/>
    </source>
</evidence>
<keyword evidence="4" id="KW-1185">Reference proteome</keyword>
<dbReference type="InterPro" id="IPR051122">
    <property type="entry name" value="SDR_DHRS6-like"/>
</dbReference>
<dbReference type="Gene3D" id="3.40.50.720">
    <property type="entry name" value="NAD(P)-binding Rossmann-like Domain"/>
    <property type="match status" value="1"/>
</dbReference>
<dbReference type="FunFam" id="3.40.50.720:FF:000084">
    <property type="entry name" value="Short-chain dehydrogenase reductase"/>
    <property type="match status" value="1"/>
</dbReference>
<comment type="caution">
    <text evidence="3">The sequence shown here is derived from an EMBL/GenBank/DDBJ whole genome shotgun (WGS) entry which is preliminary data.</text>
</comment>
<dbReference type="PRINTS" id="PR00081">
    <property type="entry name" value="GDHRDH"/>
</dbReference>
<evidence type="ECO:0000256" key="1">
    <source>
        <dbReference type="ARBA" id="ARBA00006484"/>
    </source>
</evidence>
<keyword evidence="2" id="KW-0560">Oxidoreductase</keyword>
<dbReference type="InterPro" id="IPR020904">
    <property type="entry name" value="Sc_DH/Rdtase_CS"/>
</dbReference>
<dbReference type="AlphaFoldDB" id="A0A5C9A3Z8"/>
<dbReference type="EMBL" id="VRZA01000002">
    <property type="protein sequence ID" value="TXS95446.1"/>
    <property type="molecule type" value="Genomic_DNA"/>
</dbReference>
<dbReference type="RefSeq" id="WP_148067357.1">
    <property type="nucleotide sequence ID" value="NZ_VRZA01000002.1"/>
</dbReference>